<dbReference type="Pfam" id="PF00106">
    <property type="entry name" value="adh_short"/>
    <property type="match status" value="1"/>
</dbReference>
<comment type="similarity">
    <text evidence="1">Belongs to the short-chain dehydrogenases/reductases (SDR) family.</text>
</comment>
<reference evidence="4 5" key="1">
    <citation type="journal article" date="2011" name="PLoS Pathog.">
        <title>Endophytic Life Strategies Decoded by Genome and Transcriptome Analyses of the Mutualistic Root Symbiont Piriformospora indica.</title>
        <authorList>
            <person name="Zuccaro A."/>
            <person name="Lahrmann U."/>
            <person name="Guldener U."/>
            <person name="Langen G."/>
            <person name="Pfiffi S."/>
            <person name="Biedenkopf D."/>
            <person name="Wong P."/>
            <person name="Samans B."/>
            <person name="Grimm C."/>
            <person name="Basiewicz M."/>
            <person name="Murat C."/>
            <person name="Martin F."/>
            <person name="Kogel K.H."/>
        </authorList>
    </citation>
    <scope>NUCLEOTIDE SEQUENCE [LARGE SCALE GENOMIC DNA]</scope>
    <source>
        <strain evidence="4 5">DSM 11827</strain>
    </source>
</reference>
<dbReference type="Gene3D" id="3.40.50.720">
    <property type="entry name" value="NAD(P)-binding Rossmann-like Domain"/>
    <property type="match status" value="1"/>
</dbReference>
<dbReference type="PANTHER" id="PTHR24320:SF236">
    <property type="entry name" value="SHORT-CHAIN DEHYDROGENASE-RELATED"/>
    <property type="match status" value="1"/>
</dbReference>
<name>G4TYI3_SERID</name>
<dbReference type="OMA" id="APHIRRY"/>
<evidence type="ECO:0000256" key="1">
    <source>
        <dbReference type="ARBA" id="ARBA00006484"/>
    </source>
</evidence>
<protein>
    <submittedName>
        <fullName evidence="4">Related to Oxidoreductase, short-chain dehydrogenase</fullName>
    </submittedName>
</protein>
<evidence type="ECO:0000256" key="3">
    <source>
        <dbReference type="ARBA" id="ARBA00023002"/>
    </source>
</evidence>
<dbReference type="SUPFAM" id="SSF51735">
    <property type="entry name" value="NAD(P)-binding Rossmann-fold domains"/>
    <property type="match status" value="1"/>
</dbReference>
<dbReference type="PANTHER" id="PTHR24320">
    <property type="entry name" value="RETINOL DEHYDROGENASE"/>
    <property type="match status" value="1"/>
</dbReference>
<dbReference type="OrthoDB" id="191139at2759"/>
<evidence type="ECO:0000256" key="2">
    <source>
        <dbReference type="ARBA" id="ARBA00022857"/>
    </source>
</evidence>
<gene>
    <name evidence="4" type="ORF">PIIN_10369</name>
</gene>
<sequence length="338" mass="36621">MPRSIRWDGVCKYLADFAPGIPKWTLEDMPDLTGKISIVTGGNAGIGYEIVKALVAKHAKVYLTSRSTANGEAAVRKLRDEVKDADVHVLEINLADMSSVQRAASAFQSNEGQLHILINNAGVMSPPVDQVTAQGYDLQFGTNVLGHYYFTHLLLPTLKSTSSSLSAADPIGVRIVELASDAHFLSAFTGGEVIKLETLKDGDARRAVGTTQLYMQSKSGNILVAAARARRMTELGINIFTASVNPGRIESNLQRHAPAIAQMLTKPMLHPTKMGALTPLYAATSTEALEYNGKYFGPWARPKGPRIDHEGNVEAEDSIIAWLEEQILEFETSNGIST</sequence>
<dbReference type="InParanoid" id="G4TYI3"/>
<organism evidence="4 5">
    <name type="scientific">Serendipita indica (strain DSM 11827)</name>
    <name type="common">Root endophyte fungus</name>
    <name type="synonym">Piriformospora indica</name>
    <dbReference type="NCBI Taxonomy" id="1109443"/>
    <lineage>
        <taxon>Eukaryota</taxon>
        <taxon>Fungi</taxon>
        <taxon>Dikarya</taxon>
        <taxon>Basidiomycota</taxon>
        <taxon>Agaricomycotina</taxon>
        <taxon>Agaricomycetes</taxon>
        <taxon>Sebacinales</taxon>
        <taxon>Serendipitaceae</taxon>
        <taxon>Serendipita</taxon>
    </lineage>
</organism>
<dbReference type="InterPro" id="IPR002347">
    <property type="entry name" value="SDR_fam"/>
</dbReference>
<dbReference type="STRING" id="1109443.G4TYI3"/>
<dbReference type="GO" id="GO:0016491">
    <property type="term" value="F:oxidoreductase activity"/>
    <property type="evidence" value="ECO:0007669"/>
    <property type="project" value="UniProtKB-KW"/>
</dbReference>
<keyword evidence="5" id="KW-1185">Reference proteome</keyword>
<dbReference type="Proteomes" id="UP000007148">
    <property type="component" value="Unassembled WGS sequence"/>
</dbReference>
<dbReference type="FunCoup" id="G4TYI3">
    <property type="interactions" value="127"/>
</dbReference>
<dbReference type="PRINTS" id="PR00081">
    <property type="entry name" value="GDHRDH"/>
</dbReference>
<accession>G4TYI3</accession>
<keyword evidence="2" id="KW-0521">NADP</keyword>
<dbReference type="EMBL" id="CAFZ01000721">
    <property type="protein sequence ID" value="CCA76376.1"/>
    <property type="molecule type" value="Genomic_DNA"/>
</dbReference>
<dbReference type="AlphaFoldDB" id="G4TYI3"/>
<dbReference type="InterPro" id="IPR036291">
    <property type="entry name" value="NAD(P)-bd_dom_sf"/>
</dbReference>
<dbReference type="eggNOG" id="KOG1208">
    <property type="taxonomic scope" value="Eukaryota"/>
</dbReference>
<comment type="caution">
    <text evidence="4">The sequence shown here is derived from an EMBL/GenBank/DDBJ whole genome shotgun (WGS) entry which is preliminary data.</text>
</comment>
<evidence type="ECO:0000313" key="4">
    <source>
        <dbReference type="EMBL" id="CCA76376.1"/>
    </source>
</evidence>
<evidence type="ECO:0000313" key="5">
    <source>
        <dbReference type="Proteomes" id="UP000007148"/>
    </source>
</evidence>
<proteinExistence type="inferred from homology"/>
<dbReference type="HOGENOM" id="CLU_010194_44_6_1"/>
<keyword evidence="3" id="KW-0560">Oxidoreductase</keyword>